<accession>A0A4Q2D3V8</accession>
<dbReference type="SUPFAM" id="SSF81901">
    <property type="entry name" value="HCP-like"/>
    <property type="match status" value="2"/>
</dbReference>
<keyword evidence="1" id="KW-0677">Repeat</keyword>
<evidence type="ECO:0000313" key="5">
    <source>
        <dbReference type="Proteomes" id="UP000290288"/>
    </source>
</evidence>
<dbReference type="STRING" id="2316362.A0A4Q2D3V8"/>
<evidence type="ECO:0008006" key="6">
    <source>
        <dbReference type="Google" id="ProtNLM"/>
    </source>
</evidence>
<dbReference type="InterPro" id="IPR051726">
    <property type="entry name" value="Chitin_Synth_Reg"/>
</dbReference>
<evidence type="ECO:0000256" key="3">
    <source>
        <dbReference type="SAM" id="MobiDB-lite"/>
    </source>
</evidence>
<dbReference type="Proteomes" id="UP000290288">
    <property type="component" value="Unassembled WGS sequence"/>
</dbReference>
<sequence length="741" mass="77778">NSLTAALPSIPTLLQALPSITSPSHDPNLKIAWARDVFFLADRAHHLHLQLTTPVGQAVPSVSDPIIGPMPLSALDASIVQLATAAVPLVLSLGAAFPAGQPYQQTLGTGTMEPWQAEAVYLRAVMASTGAHPQHVPFSPKVAFRDFETSARGGYAGAWFRLGRDYETFGDFKHARECFERGAKLGVESCLYRIGMANLLGQLGLTADVPTALPILHRAAVLASLECPQPAYVYSLLLLSEFSSVPPIAAQIFASLSALSAYPPPPQHPSIPLQPLIPLGSSPHLESRHHLERAAYLNYGPAQYKLGHAFEFADPPFYFDPLLSVQYYSLASQNGEVEADMALSKWFLCGSAPTANPNGGKPEGGFEKDEALAQTFAQKASSRGLPSAHFAMGYYAEVGVGRPASIPDAIHYYTLAAQGGNSDATQRLEALTRNPHTPKLLDKGVHEQKLERSRTMAQRRAEEEPMSPPFEGRTFGSMAMGQQQQQQQPPLPSAGGGGGGLRPVTGGRLQQLRDPRAVVDLVRKNSTYLPLQGAANSIASPSSSSAVPPLPRPITTIQPPTPQTAGYQQQRPQSGGGGRRPHSASPGGGFGNNASSRPYSTYGNVSSPRVESPHQSMYGSPHQSMYGSPHPQSAGVSGSFGGAGQGGYGGAQGGAGGGKGGRAPSPGRKTSPGPGRMGKLSVGVDGNEIPPVPALPTTAGNPSVNTFNAGHTPKPSGKHPATFAEMGIQGAKAEDKDCVVM</sequence>
<evidence type="ECO:0000313" key="4">
    <source>
        <dbReference type="EMBL" id="RXW14000.1"/>
    </source>
</evidence>
<name>A0A4Q2D3V8_9AGAR</name>
<dbReference type="InterPro" id="IPR019734">
    <property type="entry name" value="TPR_rpt"/>
</dbReference>
<dbReference type="Pfam" id="PF08238">
    <property type="entry name" value="Sel1"/>
    <property type="match status" value="3"/>
</dbReference>
<protein>
    <recommendedName>
        <fullName evidence="6">HCP-like protein</fullName>
    </recommendedName>
</protein>
<feature type="compositionally biased region" description="Low complexity" evidence="3">
    <location>
        <begin position="535"/>
        <end position="558"/>
    </location>
</feature>
<dbReference type="PANTHER" id="PTHR46430">
    <property type="entry name" value="PROTEIN SKT5-RELATED"/>
    <property type="match status" value="1"/>
</dbReference>
<dbReference type="InterPro" id="IPR006597">
    <property type="entry name" value="Sel1-like"/>
</dbReference>
<feature type="compositionally biased region" description="Basic and acidic residues" evidence="3">
    <location>
        <begin position="439"/>
        <end position="463"/>
    </location>
</feature>
<feature type="compositionally biased region" description="Polar residues" evidence="3">
    <location>
        <begin position="592"/>
        <end position="626"/>
    </location>
</feature>
<feature type="compositionally biased region" description="Gly residues" evidence="3">
    <location>
        <begin position="638"/>
        <end position="661"/>
    </location>
</feature>
<feature type="region of interest" description="Disordered" evidence="3">
    <location>
        <begin position="433"/>
        <end position="512"/>
    </location>
</feature>
<organism evidence="4 5">
    <name type="scientific">Candolleomyces aberdarensis</name>
    <dbReference type="NCBI Taxonomy" id="2316362"/>
    <lineage>
        <taxon>Eukaryota</taxon>
        <taxon>Fungi</taxon>
        <taxon>Dikarya</taxon>
        <taxon>Basidiomycota</taxon>
        <taxon>Agaricomycotina</taxon>
        <taxon>Agaricomycetes</taxon>
        <taxon>Agaricomycetidae</taxon>
        <taxon>Agaricales</taxon>
        <taxon>Agaricineae</taxon>
        <taxon>Psathyrellaceae</taxon>
        <taxon>Candolleomyces</taxon>
    </lineage>
</organism>
<gene>
    <name evidence="4" type="ORF">EST38_g11849</name>
</gene>
<dbReference type="EMBL" id="SDEE01000785">
    <property type="protein sequence ID" value="RXW14000.1"/>
    <property type="molecule type" value="Genomic_DNA"/>
</dbReference>
<evidence type="ECO:0000256" key="2">
    <source>
        <dbReference type="PROSITE-ProRule" id="PRU00339"/>
    </source>
</evidence>
<dbReference type="AlphaFoldDB" id="A0A4Q2D3V8"/>
<proteinExistence type="predicted"/>
<reference evidence="4 5" key="1">
    <citation type="submission" date="2019-01" db="EMBL/GenBank/DDBJ databases">
        <title>Draft genome sequence of Psathyrella aberdarensis IHI B618.</title>
        <authorList>
            <person name="Buettner E."/>
            <person name="Kellner H."/>
        </authorList>
    </citation>
    <scope>NUCLEOTIDE SEQUENCE [LARGE SCALE GENOMIC DNA]</scope>
    <source>
        <strain evidence="4 5">IHI B618</strain>
    </source>
</reference>
<comment type="caution">
    <text evidence="4">The sequence shown here is derived from an EMBL/GenBank/DDBJ whole genome shotgun (WGS) entry which is preliminary data.</text>
</comment>
<dbReference type="Gene3D" id="1.25.40.10">
    <property type="entry name" value="Tetratricopeptide repeat domain"/>
    <property type="match status" value="2"/>
</dbReference>
<dbReference type="OrthoDB" id="272077at2759"/>
<evidence type="ECO:0000256" key="1">
    <source>
        <dbReference type="ARBA" id="ARBA00022737"/>
    </source>
</evidence>
<dbReference type="PANTHER" id="PTHR46430:SF2">
    <property type="entry name" value="CHITIN SYNTHASE REGULATORY FACTOR 4"/>
    <property type="match status" value="1"/>
</dbReference>
<feature type="repeat" description="TPR" evidence="2">
    <location>
        <begin position="156"/>
        <end position="189"/>
    </location>
</feature>
<dbReference type="SMART" id="SM00671">
    <property type="entry name" value="SEL1"/>
    <property type="match status" value="5"/>
</dbReference>
<feature type="non-terminal residue" evidence="4">
    <location>
        <position position="1"/>
    </location>
</feature>
<feature type="compositionally biased region" description="Polar residues" evidence="3">
    <location>
        <begin position="698"/>
        <end position="709"/>
    </location>
</feature>
<feature type="compositionally biased region" description="Low complexity" evidence="3">
    <location>
        <begin position="476"/>
        <end position="488"/>
    </location>
</feature>
<dbReference type="InterPro" id="IPR011990">
    <property type="entry name" value="TPR-like_helical_dom_sf"/>
</dbReference>
<keyword evidence="5" id="KW-1185">Reference proteome</keyword>
<feature type="region of interest" description="Disordered" evidence="3">
    <location>
        <begin position="535"/>
        <end position="721"/>
    </location>
</feature>
<keyword evidence="2" id="KW-0802">TPR repeat</keyword>
<dbReference type="PROSITE" id="PS50005">
    <property type="entry name" value="TPR"/>
    <property type="match status" value="1"/>
</dbReference>